<dbReference type="SUPFAM" id="SSF52540">
    <property type="entry name" value="P-loop containing nucleoside triphosphate hydrolases"/>
    <property type="match status" value="1"/>
</dbReference>
<evidence type="ECO:0000313" key="2">
    <source>
        <dbReference type="Proteomes" id="UP001384579"/>
    </source>
</evidence>
<reference evidence="1 2" key="1">
    <citation type="journal article" date="2020" name="Harmful Algae">
        <title>Molecular and morphological characterization of a novel dihydroanatoxin-a producing Microcoleus species (cyanobacteria) from the Russian River, California, USA.</title>
        <authorList>
            <person name="Conklin K.Y."/>
            <person name="Stancheva R."/>
            <person name="Otten T.G."/>
            <person name="Fadness R."/>
            <person name="Boyer G.L."/>
            <person name="Read B."/>
            <person name="Zhang X."/>
            <person name="Sheath R.G."/>
        </authorList>
    </citation>
    <scope>NUCLEOTIDE SEQUENCE [LARGE SCALE GENOMIC DNA]</scope>
    <source>
        <strain evidence="1 2">PTRS2</strain>
    </source>
</reference>
<comment type="caution">
    <text evidence="1">The sequence shown here is derived from an EMBL/GenBank/DDBJ whole genome shotgun (WGS) entry which is preliminary data.</text>
</comment>
<dbReference type="Proteomes" id="UP001384579">
    <property type="component" value="Unassembled WGS sequence"/>
</dbReference>
<keyword evidence="2" id="KW-1185">Reference proteome</keyword>
<accession>A0ABU8YWE5</accession>
<dbReference type="Gene3D" id="3.40.50.300">
    <property type="entry name" value="P-loop containing nucleotide triphosphate hydrolases"/>
    <property type="match status" value="1"/>
</dbReference>
<proteinExistence type="predicted"/>
<gene>
    <name evidence="1" type="ORF">WMG39_28405</name>
</gene>
<evidence type="ECO:0008006" key="3">
    <source>
        <dbReference type="Google" id="ProtNLM"/>
    </source>
</evidence>
<dbReference type="RefSeq" id="WP_340542224.1">
    <property type="nucleotide sequence ID" value="NZ_JBBLXS010000737.1"/>
</dbReference>
<dbReference type="InterPro" id="IPR027417">
    <property type="entry name" value="P-loop_NTPase"/>
</dbReference>
<organism evidence="1 2">
    <name type="scientific">Microcoleus anatoxicus PTRS2</name>
    <dbReference type="NCBI Taxonomy" id="2705321"/>
    <lineage>
        <taxon>Bacteria</taxon>
        <taxon>Bacillati</taxon>
        <taxon>Cyanobacteriota</taxon>
        <taxon>Cyanophyceae</taxon>
        <taxon>Oscillatoriophycideae</taxon>
        <taxon>Oscillatoriales</taxon>
        <taxon>Microcoleaceae</taxon>
        <taxon>Microcoleus</taxon>
        <taxon>Microcoleus anatoxicus</taxon>
    </lineage>
</organism>
<name>A0ABU8YWE5_9CYAN</name>
<protein>
    <recommendedName>
        <fullName evidence="3">AAA domain-containing protein</fullName>
    </recommendedName>
</protein>
<sequence>MAEKLTVKNFAGITDLELEIKRINILIGPQASGKSVCAKLL</sequence>
<dbReference type="EMBL" id="JBBLXS010000737">
    <property type="protein sequence ID" value="MEK0188739.1"/>
    <property type="molecule type" value="Genomic_DNA"/>
</dbReference>
<evidence type="ECO:0000313" key="1">
    <source>
        <dbReference type="EMBL" id="MEK0188739.1"/>
    </source>
</evidence>